<dbReference type="Proteomes" id="UP000242915">
    <property type="component" value="Unassembled WGS sequence"/>
</dbReference>
<protein>
    <submittedName>
        <fullName evidence="1">Uncharacterized protein</fullName>
    </submittedName>
</protein>
<keyword evidence="2" id="KW-1185">Reference proteome</keyword>
<proteinExistence type="predicted"/>
<evidence type="ECO:0000313" key="2">
    <source>
        <dbReference type="Proteomes" id="UP000242915"/>
    </source>
</evidence>
<gene>
    <name evidence="1" type="ORF">SAMN05216255_0812</name>
</gene>
<dbReference type="RefSeq" id="WP_010483119.1">
    <property type="nucleotide sequence ID" value="NZ_FZOG01000001.1"/>
</dbReference>
<evidence type="ECO:0000313" key="1">
    <source>
        <dbReference type="EMBL" id="SNR88840.1"/>
    </source>
</evidence>
<name>A0A238ZZV8_9PSED</name>
<reference evidence="2" key="1">
    <citation type="submission" date="2017-06" db="EMBL/GenBank/DDBJ databases">
        <authorList>
            <person name="Varghese N."/>
            <person name="Submissions S."/>
        </authorList>
    </citation>
    <scope>NUCLEOTIDE SEQUENCE [LARGE SCALE GENOMIC DNA]</scope>
    <source>
        <strain evidence="2">CIP 108523</strain>
    </source>
</reference>
<sequence>MTTWIVLALLFCVLSPLAMLMPSRRLRGRMDVRMQARQFGLAMNLSQQQWPHWMQRGQAATCPQYHLARRRGHQDSWCYWQVEPGKWCNQWREPCADSELAQRLASLPADVYKAELSPQMVAVCWGEQAKGQGLEAIRDFLKSYF</sequence>
<dbReference type="AlphaFoldDB" id="A0A238ZZV8"/>
<dbReference type="EMBL" id="FZOG01000001">
    <property type="protein sequence ID" value="SNR88840.1"/>
    <property type="molecule type" value="Genomic_DNA"/>
</dbReference>
<organism evidence="1 2">
    <name type="scientific">Pseudomonas segetis</name>
    <dbReference type="NCBI Taxonomy" id="298908"/>
    <lineage>
        <taxon>Bacteria</taxon>
        <taxon>Pseudomonadati</taxon>
        <taxon>Pseudomonadota</taxon>
        <taxon>Gammaproteobacteria</taxon>
        <taxon>Pseudomonadales</taxon>
        <taxon>Pseudomonadaceae</taxon>
        <taxon>Pseudomonas</taxon>
    </lineage>
</organism>
<accession>A0A238ZZV8</accession>